<evidence type="ECO:0008006" key="4">
    <source>
        <dbReference type="Google" id="ProtNLM"/>
    </source>
</evidence>
<keyword evidence="1" id="KW-0732">Signal</keyword>
<feature type="signal peptide" evidence="1">
    <location>
        <begin position="1"/>
        <end position="19"/>
    </location>
</feature>
<evidence type="ECO:0000256" key="1">
    <source>
        <dbReference type="SAM" id="SignalP"/>
    </source>
</evidence>
<protein>
    <recommendedName>
        <fullName evidence="4">Phosphoglycerate mutase family protein</fullName>
    </recommendedName>
</protein>
<name>A0AAN6GUI3_9BASI</name>
<dbReference type="Proteomes" id="UP001176517">
    <property type="component" value="Unassembled WGS sequence"/>
</dbReference>
<evidence type="ECO:0000313" key="2">
    <source>
        <dbReference type="EMBL" id="KAK0556606.1"/>
    </source>
</evidence>
<feature type="chain" id="PRO_5042823578" description="Phosphoglycerate mutase family protein" evidence="1">
    <location>
        <begin position="20"/>
        <end position="288"/>
    </location>
</feature>
<keyword evidence="3" id="KW-1185">Reference proteome</keyword>
<evidence type="ECO:0000313" key="3">
    <source>
        <dbReference type="Proteomes" id="UP001176517"/>
    </source>
</evidence>
<organism evidence="2 3">
    <name type="scientific">Tilletia horrida</name>
    <dbReference type="NCBI Taxonomy" id="155126"/>
    <lineage>
        <taxon>Eukaryota</taxon>
        <taxon>Fungi</taxon>
        <taxon>Dikarya</taxon>
        <taxon>Basidiomycota</taxon>
        <taxon>Ustilaginomycotina</taxon>
        <taxon>Exobasidiomycetes</taxon>
        <taxon>Tilletiales</taxon>
        <taxon>Tilletiaceae</taxon>
        <taxon>Tilletia</taxon>
    </lineage>
</organism>
<comment type="caution">
    <text evidence="2">The sequence shown here is derived from an EMBL/GenBank/DDBJ whole genome shotgun (WGS) entry which is preliminary data.</text>
</comment>
<proteinExistence type="predicted"/>
<reference evidence="2" key="1">
    <citation type="journal article" date="2023" name="PhytoFront">
        <title>Draft Genome Resources of Seven Strains of Tilletia horrida, Causal Agent of Kernel Smut of Rice.</title>
        <authorList>
            <person name="Khanal S."/>
            <person name="Antony Babu S."/>
            <person name="Zhou X.G."/>
        </authorList>
    </citation>
    <scope>NUCLEOTIDE SEQUENCE</scope>
    <source>
        <strain evidence="2">TX6</strain>
    </source>
</reference>
<gene>
    <name evidence="2" type="ORF">OC846_001051</name>
</gene>
<sequence length="288" mass="31945">MRLAVSSFLLLLTAAGSWAPSSVASTSLQSTEYLHQHLSNPQQQQAFALGMPDSHQPEQQASVQPGTIFLIRHAEKRKDGSKGLAPKGKLRAQCLKHVFGRGRYKVDYIMAQAYKPDGKRSRPFKTVEPLANQLGIKVDLHCEREDAKCVAERALNAVSRGHNVLVCWQHKALTDVARALGVRGLRYPPSRSDILFQLSHRGKVHAIRSEECAGLDDDFRGWHGSKRMNPEHKLVDDESWAPGAGEHSETMEAMLGPEEQETADAEAEAFLNELSLDELVEAFTPFSD</sequence>
<dbReference type="AlphaFoldDB" id="A0AAN6GUI3"/>
<dbReference type="EMBL" id="JAPDMZ010000013">
    <property type="protein sequence ID" value="KAK0556606.1"/>
    <property type="molecule type" value="Genomic_DNA"/>
</dbReference>
<accession>A0AAN6GUI3</accession>